<dbReference type="NCBIfam" id="NF002114">
    <property type="entry name" value="PRK00951.2-4"/>
    <property type="match status" value="1"/>
</dbReference>
<comment type="caution">
    <text evidence="8">The sequence shown here is derived from an EMBL/GenBank/DDBJ whole genome shotgun (WGS) entry which is preliminary data.</text>
</comment>
<dbReference type="EC" id="4.2.1.19" evidence="6 7"/>
<evidence type="ECO:0000256" key="6">
    <source>
        <dbReference type="HAMAP-Rule" id="MF_00076"/>
    </source>
</evidence>
<keyword evidence="5 6" id="KW-0456">Lyase</keyword>
<dbReference type="Proteomes" id="UP000824093">
    <property type="component" value="Unassembled WGS sequence"/>
</dbReference>
<dbReference type="FunFam" id="3.30.230.40:FF:000001">
    <property type="entry name" value="Imidazoleglycerol-phosphate dehydratase HisB"/>
    <property type="match status" value="1"/>
</dbReference>
<keyword evidence="6" id="KW-0963">Cytoplasm</keyword>
<gene>
    <name evidence="6 8" type="primary">hisB</name>
    <name evidence="8" type="ORF">IAB70_02670</name>
</gene>
<dbReference type="PROSITE" id="PS00954">
    <property type="entry name" value="IGP_DEHYDRATASE_1"/>
    <property type="match status" value="1"/>
</dbReference>
<evidence type="ECO:0000256" key="1">
    <source>
        <dbReference type="ARBA" id="ARBA00005047"/>
    </source>
</evidence>
<dbReference type="HAMAP" id="MF_00076">
    <property type="entry name" value="HisB"/>
    <property type="match status" value="1"/>
</dbReference>
<organism evidence="8 9">
    <name type="scientific">Candidatus Merdicola faecigallinarum</name>
    <dbReference type="NCBI Taxonomy" id="2840862"/>
    <lineage>
        <taxon>Bacteria</taxon>
        <taxon>Bacillati</taxon>
        <taxon>Bacillota</taxon>
        <taxon>Clostridia</taxon>
        <taxon>Candidatus Merdicola</taxon>
    </lineage>
</organism>
<keyword evidence="4 6" id="KW-0368">Histidine biosynthesis</keyword>
<dbReference type="Pfam" id="PF00475">
    <property type="entry name" value="IGPD"/>
    <property type="match status" value="1"/>
</dbReference>
<sequence>MRNCKLERRTKETEIKLQIELDGNGNSEIETGIGFLDHMLTLFSFHSGIDLKINCKGDIQVDAHHSVEDIGILLGKSIKQALGEKKGIRRYGNCFLPMDESLVQTTLDISGRPFLVWNVTLQTERLGNYETELTEEFFRAVAFQSGITLHVNMLYGKNTHHIIEAVFKSFGRSLKQAIQIDEKRKNEIMSSKGVIEE</sequence>
<dbReference type="InterPro" id="IPR020568">
    <property type="entry name" value="Ribosomal_Su5_D2-typ_SF"/>
</dbReference>
<dbReference type="FunFam" id="3.30.230.40:FF:000003">
    <property type="entry name" value="Imidazoleglycerol-phosphate dehydratase HisB"/>
    <property type="match status" value="1"/>
</dbReference>
<dbReference type="GO" id="GO:0000105">
    <property type="term" value="P:L-histidine biosynthetic process"/>
    <property type="evidence" value="ECO:0007669"/>
    <property type="project" value="UniProtKB-UniRule"/>
</dbReference>
<accession>A0A9D1S967</accession>
<dbReference type="Gene3D" id="3.30.230.40">
    <property type="entry name" value="Imidazole glycerol phosphate dehydratase, domain 1"/>
    <property type="match status" value="2"/>
</dbReference>
<evidence type="ECO:0000313" key="9">
    <source>
        <dbReference type="Proteomes" id="UP000824093"/>
    </source>
</evidence>
<dbReference type="NCBIfam" id="NF002109">
    <property type="entry name" value="PRK00951.1-5"/>
    <property type="match status" value="1"/>
</dbReference>
<dbReference type="InterPro" id="IPR038494">
    <property type="entry name" value="IGPD_sf"/>
</dbReference>
<comment type="catalytic activity">
    <reaction evidence="6 7">
        <text>D-erythro-1-(imidazol-4-yl)glycerol 3-phosphate = 3-(imidazol-4-yl)-2-oxopropyl phosphate + H2O</text>
        <dbReference type="Rhea" id="RHEA:11040"/>
        <dbReference type="ChEBI" id="CHEBI:15377"/>
        <dbReference type="ChEBI" id="CHEBI:57766"/>
        <dbReference type="ChEBI" id="CHEBI:58278"/>
        <dbReference type="EC" id="4.2.1.19"/>
    </reaction>
</comment>
<evidence type="ECO:0000256" key="4">
    <source>
        <dbReference type="ARBA" id="ARBA00023102"/>
    </source>
</evidence>
<evidence type="ECO:0000256" key="5">
    <source>
        <dbReference type="ARBA" id="ARBA00023239"/>
    </source>
</evidence>
<dbReference type="GO" id="GO:0005737">
    <property type="term" value="C:cytoplasm"/>
    <property type="evidence" value="ECO:0007669"/>
    <property type="project" value="UniProtKB-SubCell"/>
</dbReference>
<name>A0A9D1S967_9FIRM</name>
<dbReference type="NCBIfam" id="NF002111">
    <property type="entry name" value="PRK00951.2-1"/>
    <property type="match status" value="1"/>
</dbReference>
<keyword evidence="3 6" id="KW-0028">Amino-acid biosynthesis</keyword>
<dbReference type="SUPFAM" id="SSF54211">
    <property type="entry name" value="Ribosomal protein S5 domain 2-like"/>
    <property type="match status" value="2"/>
</dbReference>
<reference evidence="8" key="1">
    <citation type="submission" date="2020-10" db="EMBL/GenBank/DDBJ databases">
        <authorList>
            <person name="Gilroy R."/>
        </authorList>
    </citation>
    <scope>NUCLEOTIDE SEQUENCE</scope>
    <source>
        <strain evidence="8">CHK195-15760</strain>
    </source>
</reference>
<reference evidence="8" key="2">
    <citation type="journal article" date="2021" name="PeerJ">
        <title>Extensive microbial diversity within the chicken gut microbiome revealed by metagenomics and culture.</title>
        <authorList>
            <person name="Gilroy R."/>
            <person name="Ravi A."/>
            <person name="Getino M."/>
            <person name="Pursley I."/>
            <person name="Horton D.L."/>
            <person name="Alikhan N.F."/>
            <person name="Baker D."/>
            <person name="Gharbi K."/>
            <person name="Hall N."/>
            <person name="Watson M."/>
            <person name="Adriaenssens E.M."/>
            <person name="Foster-Nyarko E."/>
            <person name="Jarju S."/>
            <person name="Secka A."/>
            <person name="Antonio M."/>
            <person name="Oren A."/>
            <person name="Chaudhuri R.R."/>
            <person name="La Ragione R."/>
            <person name="Hildebrand F."/>
            <person name="Pallen M.J."/>
        </authorList>
    </citation>
    <scope>NUCLEOTIDE SEQUENCE</scope>
    <source>
        <strain evidence="8">CHK195-15760</strain>
    </source>
</reference>
<dbReference type="GO" id="GO:0004424">
    <property type="term" value="F:imidazoleglycerol-phosphate dehydratase activity"/>
    <property type="evidence" value="ECO:0007669"/>
    <property type="project" value="UniProtKB-UniRule"/>
</dbReference>
<dbReference type="PANTHER" id="PTHR23133">
    <property type="entry name" value="IMIDAZOLEGLYCEROL-PHOSPHATE DEHYDRATASE HIS7"/>
    <property type="match status" value="1"/>
</dbReference>
<comment type="similarity">
    <text evidence="6 7">Belongs to the imidazoleglycerol-phosphate dehydratase family.</text>
</comment>
<proteinExistence type="inferred from homology"/>
<evidence type="ECO:0000256" key="3">
    <source>
        <dbReference type="ARBA" id="ARBA00022605"/>
    </source>
</evidence>
<protein>
    <recommendedName>
        <fullName evidence="2 6">Imidazoleglycerol-phosphate dehydratase</fullName>
        <shortName evidence="6">IGPD</shortName>
        <ecNumber evidence="6 7">4.2.1.19</ecNumber>
    </recommendedName>
</protein>
<dbReference type="PROSITE" id="PS00955">
    <property type="entry name" value="IGP_DEHYDRATASE_2"/>
    <property type="match status" value="1"/>
</dbReference>
<dbReference type="AlphaFoldDB" id="A0A9D1S967"/>
<dbReference type="EMBL" id="DVNH01000019">
    <property type="protein sequence ID" value="HIU51515.1"/>
    <property type="molecule type" value="Genomic_DNA"/>
</dbReference>
<dbReference type="InterPro" id="IPR000807">
    <property type="entry name" value="ImidazoleglycerolP_deHydtase"/>
</dbReference>
<comment type="subcellular location">
    <subcellularLocation>
        <location evidence="6 7">Cytoplasm</location>
    </subcellularLocation>
</comment>
<dbReference type="InterPro" id="IPR020565">
    <property type="entry name" value="ImidazoleglycerP_deHydtase_CS"/>
</dbReference>
<evidence type="ECO:0000256" key="2">
    <source>
        <dbReference type="ARBA" id="ARBA00016664"/>
    </source>
</evidence>
<evidence type="ECO:0000313" key="8">
    <source>
        <dbReference type="EMBL" id="HIU51515.1"/>
    </source>
</evidence>
<dbReference type="NCBIfam" id="NF002107">
    <property type="entry name" value="PRK00951.1-2"/>
    <property type="match status" value="1"/>
</dbReference>
<evidence type="ECO:0000256" key="7">
    <source>
        <dbReference type="RuleBase" id="RU000599"/>
    </source>
</evidence>
<dbReference type="PANTHER" id="PTHR23133:SF2">
    <property type="entry name" value="IMIDAZOLEGLYCEROL-PHOSPHATE DEHYDRATASE"/>
    <property type="match status" value="1"/>
</dbReference>
<dbReference type="CDD" id="cd07914">
    <property type="entry name" value="IGPD"/>
    <property type="match status" value="1"/>
</dbReference>
<comment type="pathway">
    <text evidence="1 6 7">Amino-acid biosynthesis; L-histidine biosynthesis; L-histidine from 5-phospho-alpha-D-ribose 1-diphosphate: step 6/9.</text>
</comment>